<accession>A0A5B7FYS0</accession>
<protein>
    <submittedName>
        <fullName evidence="1">Uncharacterized protein</fullName>
    </submittedName>
</protein>
<dbReference type="EMBL" id="VSRR010009233">
    <property type="protein sequence ID" value="MPC50018.1"/>
    <property type="molecule type" value="Genomic_DNA"/>
</dbReference>
<dbReference type="AlphaFoldDB" id="A0A5B7FYS0"/>
<keyword evidence="2" id="KW-1185">Reference proteome</keyword>
<gene>
    <name evidence="1" type="ORF">E2C01_043837</name>
</gene>
<comment type="caution">
    <text evidence="1">The sequence shown here is derived from an EMBL/GenBank/DDBJ whole genome shotgun (WGS) entry which is preliminary data.</text>
</comment>
<sequence length="73" mass="7847">MKQRDVEDDKESITAHLYCSEASHDLSIKHSSLLRRLLPVSSPPLPAVLPARHRVSCAAGGGRSRGSGNWPSG</sequence>
<reference evidence="1 2" key="1">
    <citation type="submission" date="2019-05" db="EMBL/GenBank/DDBJ databases">
        <title>Another draft genome of Portunus trituberculatus and its Hox gene families provides insights of decapod evolution.</title>
        <authorList>
            <person name="Jeong J.-H."/>
            <person name="Song I."/>
            <person name="Kim S."/>
            <person name="Choi T."/>
            <person name="Kim D."/>
            <person name="Ryu S."/>
            <person name="Kim W."/>
        </authorList>
    </citation>
    <scope>NUCLEOTIDE SEQUENCE [LARGE SCALE GENOMIC DNA]</scope>
    <source>
        <tissue evidence="1">Muscle</tissue>
    </source>
</reference>
<evidence type="ECO:0000313" key="2">
    <source>
        <dbReference type="Proteomes" id="UP000324222"/>
    </source>
</evidence>
<proteinExistence type="predicted"/>
<organism evidence="1 2">
    <name type="scientific">Portunus trituberculatus</name>
    <name type="common">Swimming crab</name>
    <name type="synonym">Neptunus trituberculatus</name>
    <dbReference type="NCBI Taxonomy" id="210409"/>
    <lineage>
        <taxon>Eukaryota</taxon>
        <taxon>Metazoa</taxon>
        <taxon>Ecdysozoa</taxon>
        <taxon>Arthropoda</taxon>
        <taxon>Crustacea</taxon>
        <taxon>Multicrustacea</taxon>
        <taxon>Malacostraca</taxon>
        <taxon>Eumalacostraca</taxon>
        <taxon>Eucarida</taxon>
        <taxon>Decapoda</taxon>
        <taxon>Pleocyemata</taxon>
        <taxon>Brachyura</taxon>
        <taxon>Eubrachyura</taxon>
        <taxon>Portunoidea</taxon>
        <taxon>Portunidae</taxon>
        <taxon>Portuninae</taxon>
        <taxon>Portunus</taxon>
    </lineage>
</organism>
<dbReference type="Proteomes" id="UP000324222">
    <property type="component" value="Unassembled WGS sequence"/>
</dbReference>
<evidence type="ECO:0000313" key="1">
    <source>
        <dbReference type="EMBL" id="MPC50018.1"/>
    </source>
</evidence>
<name>A0A5B7FYS0_PORTR</name>